<reference evidence="2 3" key="1">
    <citation type="submission" date="2019-03" db="EMBL/GenBank/DDBJ databases">
        <title>Paraburkholderia sp. isolated from native Mimosa gymnas in Guartela State Park, Brazil.</title>
        <authorList>
            <person name="Paulitsch F."/>
            <person name="Hungria M."/>
            <person name="Delamuta J.R.M."/>
            <person name="Ribeiro R.A."/>
            <person name="Dall'Agnol R."/>
            <person name="Silva J.S.B."/>
        </authorList>
    </citation>
    <scope>NUCLEOTIDE SEQUENCE [LARGE SCALE GENOMIC DNA]</scope>
    <source>
        <strain evidence="2 3">CNPSo 3008</strain>
    </source>
</reference>
<evidence type="ECO:0000313" key="3">
    <source>
        <dbReference type="Proteomes" id="UP000295606"/>
    </source>
</evidence>
<dbReference type="RefSeq" id="WP_133190425.1">
    <property type="nucleotide sequence ID" value="NZ_SMOD01000067.1"/>
</dbReference>
<sequence length="220" mass="24483">MEETEVINSTECREVIRQRAFELADTGIFDDWEAIRRALCSRFQVTHLYQIFSSPFCRMDIDRRCRTARTGRSQGVVTSVADGRHQKTKPHRAHRASSRLPVSYGPKRYDDPETRTRRPGLAGAIAAALADGSERTATQLAQQLGAGQREVQRALREMLSNDEVHVARRAPRAMCGRPARLFASGPQIKGGCDGAVHAISCWPKADPVVLRAMDAFSRHG</sequence>
<name>A0A4R5L1D8_9BURK</name>
<comment type="caution">
    <text evidence="2">The sequence shown here is derived from an EMBL/GenBank/DDBJ whole genome shotgun (WGS) entry which is preliminary data.</text>
</comment>
<dbReference type="OrthoDB" id="9081787at2"/>
<evidence type="ECO:0000313" key="2">
    <source>
        <dbReference type="EMBL" id="TDG02306.1"/>
    </source>
</evidence>
<dbReference type="AlphaFoldDB" id="A0A4R5L1D8"/>
<feature type="compositionally biased region" description="Basic residues" evidence="1">
    <location>
        <begin position="86"/>
        <end position="97"/>
    </location>
</feature>
<proteinExistence type="predicted"/>
<accession>A0A4R5L1D8</accession>
<protein>
    <submittedName>
        <fullName evidence="2">Uncharacterized protein</fullName>
    </submittedName>
</protein>
<dbReference type="Proteomes" id="UP000295606">
    <property type="component" value="Unassembled WGS sequence"/>
</dbReference>
<evidence type="ECO:0000256" key="1">
    <source>
        <dbReference type="SAM" id="MobiDB-lite"/>
    </source>
</evidence>
<dbReference type="EMBL" id="SMOD01000067">
    <property type="protein sequence ID" value="TDG02306.1"/>
    <property type="molecule type" value="Genomic_DNA"/>
</dbReference>
<gene>
    <name evidence="2" type="ORF">E1N52_40365</name>
</gene>
<feature type="compositionally biased region" description="Basic and acidic residues" evidence="1">
    <location>
        <begin position="107"/>
        <end position="116"/>
    </location>
</feature>
<feature type="region of interest" description="Disordered" evidence="1">
    <location>
        <begin position="82"/>
        <end position="117"/>
    </location>
</feature>
<organism evidence="2 3">
    <name type="scientific">Paraburkholderia guartelaensis</name>
    <dbReference type="NCBI Taxonomy" id="2546446"/>
    <lineage>
        <taxon>Bacteria</taxon>
        <taxon>Pseudomonadati</taxon>
        <taxon>Pseudomonadota</taxon>
        <taxon>Betaproteobacteria</taxon>
        <taxon>Burkholderiales</taxon>
        <taxon>Burkholderiaceae</taxon>
        <taxon>Paraburkholderia</taxon>
    </lineage>
</organism>